<dbReference type="RefSeq" id="WP_381503862.1">
    <property type="nucleotide sequence ID" value="NZ_JBHUOM010000019.1"/>
</dbReference>
<gene>
    <name evidence="1" type="ORF">ACFS25_18145</name>
</gene>
<accession>A0ABW6AJQ5</accession>
<sequence>MSTLINFTFGLLLWVFPGKLPTKMDIAQTVGISLRTGDASQLSARFAKTIELVIDTENVEFQAIQATQARFILRSFFRKYPPHKFQFVYQGASDRLRYSTGTYEANGQIFTVYVLMRQMNDHQYAINAMHFRKES</sequence>
<organism evidence="1 2">
    <name type="scientific">Spirosoma flavum</name>
    <dbReference type="NCBI Taxonomy" id="2048557"/>
    <lineage>
        <taxon>Bacteria</taxon>
        <taxon>Pseudomonadati</taxon>
        <taxon>Bacteroidota</taxon>
        <taxon>Cytophagia</taxon>
        <taxon>Cytophagales</taxon>
        <taxon>Cytophagaceae</taxon>
        <taxon>Spirosoma</taxon>
    </lineage>
</organism>
<proteinExistence type="predicted"/>
<dbReference type="InterPro" id="IPR031977">
    <property type="entry name" value="DUF4783"/>
</dbReference>
<evidence type="ECO:0000313" key="2">
    <source>
        <dbReference type="Proteomes" id="UP001597512"/>
    </source>
</evidence>
<protein>
    <submittedName>
        <fullName evidence="1">DUF4783 domain-containing protein</fullName>
    </submittedName>
</protein>
<evidence type="ECO:0000313" key="1">
    <source>
        <dbReference type="EMBL" id="MFD2935709.1"/>
    </source>
</evidence>
<keyword evidence="2" id="KW-1185">Reference proteome</keyword>
<reference evidence="2" key="1">
    <citation type="journal article" date="2019" name="Int. J. Syst. Evol. Microbiol.">
        <title>The Global Catalogue of Microorganisms (GCM) 10K type strain sequencing project: providing services to taxonomists for standard genome sequencing and annotation.</title>
        <authorList>
            <consortium name="The Broad Institute Genomics Platform"/>
            <consortium name="The Broad Institute Genome Sequencing Center for Infectious Disease"/>
            <person name="Wu L."/>
            <person name="Ma J."/>
        </authorList>
    </citation>
    <scope>NUCLEOTIDE SEQUENCE [LARGE SCALE GENOMIC DNA]</scope>
    <source>
        <strain evidence="2">KCTC 52490</strain>
    </source>
</reference>
<dbReference type="EMBL" id="JBHUOM010000019">
    <property type="protein sequence ID" value="MFD2935709.1"/>
    <property type="molecule type" value="Genomic_DNA"/>
</dbReference>
<dbReference type="Pfam" id="PF16022">
    <property type="entry name" value="DUF4783"/>
    <property type="match status" value="1"/>
</dbReference>
<name>A0ABW6AJQ5_9BACT</name>
<dbReference type="Proteomes" id="UP001597512">
    <property type="component" value="Unassembled WGS sequence"/>
</dbReference>
<comment type="caution">
    <text evidence="1">The sequence shown here is derived from an EMBL/GenBank/DDBJ whole genome shotgun (WGS) entry which is preliminary data.</text>
</comment>
<dbReference type="Gene3D" id="3.10.450.50">
    <property type="match status" value="1"/>
</dbReference>